<dbReference type="Proteomes" id="UP000501602">
    <property type="component" value="Chromosome"/>
</dbReference>
<sequence length="289" mass="31408">MTTQTLISTVTKTLLSTGALAMALYSTSTFAQANTLSIKEKAEAIVTSIETRDSAAIKHINRRQFIQHNPAIEDGLVGFGTTWHMLPADTTKASVTRVIQDDDFVITHGEYNYLGPKVGFEVFRFEEGKAVEHWDNFQKRQGNNASGRSQTDGIAAITDLDKTDANKALVSDFVTTVLIGRDVDNINQFIGTAAADYLQHNPSMADGAVAVIAAVTADGTAPSYQTNHKILGEGNFVLAISEGSFNSKPVAIYDLFRLDNGMIVEHWDTVEVIPATSKWANDNGKFGFN</sequence>
<feature type="chain" id="PRO_5026061678" description="SnoaL-like domain-containing protein" evidence="1">
    <location>
        <begin position="32"/>
        <end position="289"/>
    </location>
</feature>
<protein>
    <recommendedName>
        <fullName evidence="4">SnoaL-like domain-containing protein</fullName>
    </recommendedName>
</protein>
<dbReference type="AlphaFoldDB" id="A0A6H1UH60"/>
<organism evidence="2 3">
    <name type="scientific">Ferrimonas lipolytica</name>
    <dbReference type="NCBI Taxonomy" id="2724191"/>
    <lineage>
        <taxon>Bacteria</taxon>
        <taxon>Pseudomonadati</taxon>
        <taxon>Pseudomonadota</taxon>
        <taxon>Gammaproteobacteria</taxon>
        <taxon>Alteromonadales</taxon>
        <taxon>Ferrimonadaceae</taxon>
        <taxon>Ferrimonas</taxon>
    </lineage>
</organism>
<keyword evidence="3" id="KW-1185">Reference proteome</keyword>
<evidence type="ECO:0008006" key="4">
    <source>
        <dbReference type="Google" id="ProtNLM"/>
    </source>
</evidence>
<evidence type="ECO:0000313" key="2">
    <source>
        <dbReference type="EMBL" id="QIZ78158.1"/>
    </source>
</evidence>
<dbReference type="SUPFAM" id="SSF54427">
    <property type="entry name" value="NTF2-like"/>
    <property type="match status" value="2"/>
</dbReference>
<evidence type="ECO:0000256" key="1">
    <source>
        <dbReference type="SAM" id="SignalP"/>
    </source>
</evidence>
<evidence type="ECO:0000313" key="3">
    <source>
        <dbReference type="Proteomes" id="UP000501602"/>
    </source>
</evidence>
<reference evidence="2 3" key="1">
    <citation type="submission" date="2020-04" db="EMBL/GenBank/DDBJ databases">
        <title>Ferrimonas sp. S7 isolated from sea water.</title>
        <authorList>
            <person name="Bae S.S."/>
            <person name="Baek K."/>
        </authorList>
    </citation>
    <scope>NUCLEOTIDE SEQUENCE [LARGE SCALE GENOMIC DNA]</scope>
    <source>
        <strain evidence="2 3">S7</strain>
    </source>
</reference>
<name>A0A6H1UH60_9GAMM</name>
<dbReference type="EMBL" id="CP051180">
    <property type="protein sequence ID" value="QIZ78158.1"/>
    <property type="molecule type" value="Genomic_DNA"/>
</dbReference>
<keyword evidence="1" id="KW-0732">Signal</keyword>
<feature type="signal peptide" evidence="1">
    <location>
        <begin position="1"/>
        <end position="31"/>
    </location>
</feature>
<dbReference type="InterPro" id="IPR032710">
    <property type="entry name" value="NTF2-like_dom_sf"/>
</dbReference>
<dbReference type="KEGG" id="fes:HER31_15370"/>
<dbReference type="Gene3D" id="3.10.450.50">
    <property type="match status" value="2"/>
</dbReference>
<gene>
    <name evidence="2" type="ORF">HER31_15370</name>
</gene>
<accession>A0A6H1UH60</accession>
<proteinExistence type="predicted"/>
<dbReference type="RefSeq" id="WP_168661851.1">
    <property type="nucleotide sequence ID" value="NZ_CP051180.1"/>
</dbReference>